<dbReference type="GO" id="GO:0016829">
    <property type="term" value="F:lyase activity"/>
    <property type="evidence" value="ECO:0007669"/>
    <property type="project" value="UniProtKB-KW"/>
</dbReference>
<dbReference type="PANTHER" id="PTHR22993:SF9">
    <property type="entry name" value="FORMAMIDOPYRIMIDINE-DNA GLYCOSYLASE"/>
    <property type="match status" value="1"/>
</dbReference>
<keyword evidence="9" id="KW-0326">Glycosidase</keyword>
<evidence type="ECO:0000259" key="11">
    <source>
        <dbReference type="PROSITE" id="PS51068"/>
    </source>
</evidence>
<dbReference type="Gene3D" id="3.20.190.10">
    <property type="entry name" value="MutM-like, N-terminal"/>
    <property type="match status" value="1"/>
</dbReference>
<dbReference type="GO" id="GO:0006284">
    <property type="term" value="P:base-excision repair"/>
    <property type="evidence" value="ECO:0007669"/>
    <property type="project" value="InterPro"/>
</dbReference>
<dbReference type="Gene3D" id="1.10.8.50">
    <property type="match status" value="1"/>
</dbReference>
<feature type="region of interest" description="Disordered" evidence="10">
    <location>
        <begin position="391"/>
        <end position="459"/>
    </location>
</feature>
<dbReference type="SMART" id="SM01232">
    <property type="entry name" value="H2TH"/>
    <property type="match status" value="1"/>
</dbReference>
<dbReference type="GO" id="GO:0008270">
    <property type="term" value="F:zinc ion binding"/>
    <property type="evidence" value="ECO:0007669"/>
    <property type="project" value="InterPro"/>
</dbReference>
<evidence type="ECO:0000256" key="10">
    <source>
        <dbReference type="SAM" id="MobiDB-lite"/>
    </source>
</evidence>
<keyword evidence="3" id="KW-0227">DNA damage</keyword>
<proteinExistence type="inferred from homology"/>
<evidence type="ECO:0000256" key="9">
    <source>
        <dbReference type="ARBA" id="ARBA00023295"/>
    </source>
</evidence>
<dbReference type="OrthoDB" id="444592at2759"/>
<keyword evidence="5" id="KW-0238">DNA-binding</keyword>
<dbReference type="SUPFAM" id="SSF81624">
    <property type="entry name" value="N-terminal domain of MutM-like DNA repair proteins"/>
    <property type="match status" value="1"/>
</dbReference>
<evidence type="ECO:0000256" key="4">
    <source>
        <dbReference type="ARBA" id="ARBA00022801"/>
    </source>
</evidence>
<feature type="domain" description="Formamidopyrimidine-DNA glycosylase catalytic" evidence="11">
    <location>
        <begin position="2"/>
        <end position="150"/>
    </location>
</feature>
<protein>
    <recommendedName>
        <fullName evidence="11">Formamidopyrimidine-DNA glycosylase catalytic domain-containing protein</fullName>
    </recommendedName>
</protein>
<sequence length="459" mass="48111">MPELPEVEAQRAMLERSCVGMRVRALTTVEQGGGGRDGLFDDKVIAEGLTAERLTSALVGLWVLAARRRGKQMWLELGASRDAKTAISNLLIHLGMTGAVLARGGEGPKYKRLTIDATVWPPKFTKLELSLADETGCTCSLAYTDSRRFGRILLREGDATLSPPILALAADPILNPPSAEEFARMLARPTTSIKAALLDQSRLVCGVGNWVADEVLYQARILPSAPCNALSAEQCAALHATLIDVCTTACKANADSSLFPPAWLFHHRWANQTTGSISSPLGRICFDTVGGRTTAFLPHVQKPGARESLGAHGAAGRGGAQAPVPRGAHMPSKGIRAQSAPASGNTAEPRARARRAPPVTDPAEQRVGGNDGASPAMLEAALPDGRAVAAGNMAATTSRPRAAGRKAASSRAAGGKAVDDGEAAVDTPLPSLPAKRRAQARKADIPDAAPPRKRARRTA</sequence>
<keyword evidence="4" id="KW-0378">Hydrolase</keyword>
<dbReference type="Pfam" id="PF01149">
    <property type="entry name" value="Fapy_DNA_glyco"/>
    <property type="match status" value="1"/>
</dbReference>
<keyword evidence="6" id="KW-0234">DNA repair</keyword>
<evidence type="ECO:0000256" key="7">
    <source>
        <dbReference type="ARBA" id="ARBA00023239"/>
    </source>
</evidence>
<evidence type="ECO:0000313" key="12">
    <source>
        <dbReference type="EMBL" id="KAG8466180.1"/>
    </source>
</evidence>
<dbReference type="Proteomes" id="UP000751190">
    <property type="component" value="Unassembled WGS sequence"/>
</dbReference>
<dbReference type="PANTHER" id="PTHR22993">
    <property type="entry name" value="FORMAMIDOPYRIMIDINE-DNA GLYCOSYLASE"/>
    <property type="match status" value="1"/>
</dbReference>
<dbReference type="SUPFAM" id="SSF46946">
    <property type="entry name" value="S13-like H2TH domain"/>
    <property type="match status" value="1"/>
</dbReference>
<accession>A0A8J5XVG9</accession>
<dbReference type="InterPro" id="IPR015886">
    <property type="entry name" value="H2TH_FPG"/>
</dbReference>
<gene>
    <name evidence="12" type="ORF">KFE25_001936</name>
</gene>
<dbReference type="PROSITE" id="PS51068">
    <property type="entry name" value="FPG_CAT"/>
    <property type="match status" value="1"/>
</dbReference>
<dbReference type="GO" id="GO:0008534">
    <property type="term" value="F:oxidized purine nucleobase lesion DNA N-glycosylase activity"/>
    <property type="evidence" value="ECO:0007669"/>
    <property type="project" value="UniProtKB-EC"/>
</dbReference>
<evidence type="ECO:0000256" key="3">
    <source>
        <dbReference type="ARBA" id="ARBA00022763"/>
    </source>
</evidence>
<dbReference type="AlphaFoldDB" id="A0A8J5XVG9"/>
<dbReference type="Pfam" id="PF06831">
    <property type="entry name" value="H2TH"/>
    <property type="match status" value="1"/>
</dbReference>
<keyword evidence="13" id="KW-1185">Reference proteome</keyword>
<dbReference type="InterPro" id="IPR012319">
    <property type="entry name" value="FPG_cat"/>
</dbReference>
<name>A0A8J5XVG9_DIALT</name>
<evidence type="ECO:0000256" key="5">
    <source>
        <dbReference type="ARBA" id="ARBA00023125"/>
    </source>
</evidence>
<organism evidence="12 13">
    <name type="scientific">Diacronema lutheri</name>
    <name type="common">Unicellular marine alga</name>
    <name type="synonym">Monochrysis lutheri</name>
    <dbReference type="NCBI Taxonomy" id="2081491"/>
    <lineage>
        <taxon>Eukaryota</taxon>
        <taxon>Haptista</taxon>
        <taxon>Haptophyta</taxon>
        <taxon>Pavlovophyceae</taxon>
        <taxon>Pavlovales</taxon>
        <taxon>Pavlovaceae</taxon>
        <taxon>Diacronema</taxon>
    </lineage>
</organism>
<comment type="caution">
    <text evidence="12">The sequence shown here is derived from an EMBL/GenBank/DDBJ whole genome shotgun (WGS) entry which is preliminary data.</text>
</comment>
<dbReference type="SMART" id="SM00898">
    <property type="entry name" value="Fapy_DNA_glyco"/>
    <property type="match status" value="1"/>
</dbReference>
<feature type="region of interest" description="Disordered" evidence="10">
    <location>
        <begin position="306"/>
        <end position="377"/>
    </location>
</feature>
<keyword evidence="7" id="KW-0456">Lyase</keyword>
<comment type="similarity">
    <text evidence="2">Belongs to the FPG family.</text>
</comment>
<evidence type="ECO:0000256" key="2">
    <source>
        <dbReference type="ARBA" id="ARBA00009409"/>
    </source>
</evidence>
<evidence type="ECO:0000313" key="13">
    <source>
        <dbReference type="Proteomes" id="UP000751190"/>
    </source>
</evidence>
<dbReference type="GO" id="GO:0005634">
    <property type="term" value="C:nucleus"/>
    <property type="evidence" value="ECO:0007669"/>
    <property type="project" value="TreeGrafter"/>
</dbReference>
<dbReference type="GO" id="GO:0003906">
    <property type="term" value="F:DNA-(apurinic or apyrimidinic site) endonuclease activity"/>
    <property type="evidence" value="ECO:0007669"/>
    <property type="project" value="InterPro"/>
</dbReference>
<dbReference type="OMA" id="KFICETA"/>
<evidence type="ECO:0000256" key="6">
    <source>
        <dbReference type="ARBA" id="ARBA00023204"/>
    </source>
</evidence>
<dbReference type="EMBL" id="JAGTXO010000008">
    <property type="protein sequence ID" value="KAG8466180.1"/>
    <property type="molecule type" value="Genomic_DNA"/>
</dbReference>
<evidence type="ECO:0000256" key="8">
    <source>
        <dbReference type="ARBA" id="ARBA00023268"/>
    </source>
</evidence>
<feature type="compositionally biased region" description="Low complexity" evidence="10">
    <location>
        <begin position="405"/>
        <end position="416"/>
    </location>
</feature>
<dbReference type="GO" id="GO:0003684">
    <property type="term" value="F:damaged DNA binding"/>
    <property type="evidence" value="ECO:0007669"/>
    <property type="project" value="InterPro"/>
</dbReference>
<comment type="catalytic activity">
    <reaction evidence="1">
        <text>Hydrolysis of DNA containing ring-opened 7-methylguanine residues, releasing 2,6-diamino-4-hydroxy-5-(N-methyl)formamidopyrimidine.</text>
        <dbReference type="EC" id="3.2.2.23"/>
    </reaction>
</comment>
<keyword evidence="8" id="KW-0511">Multifunctional enzyme</keyword>
<dbReference type="InterPro" id="IPR010979">
    <property type="entry name" value="Ribosomal_uS13-like_H2TH"/>
</dbReference>
<reference evidence="12" key="1">
    <citation type="submission" date="2021-05" db="EMBL/GenBank/DDBJ databases">
        <title>The genome of the haptophyte Pavlova lutheri (Diacronema luteri, Pavlovales) - a model for lipid biosynthesis in eukaryotic algae.</title>
        <authorList>
            <person name="Hulatt C.J."/>
            <person name="Posewitz M.C."/>
        </authorList>
    </citation>
    <scope>NUCLEOTIDE SEQUENCE</scope>
    <source>
        <strain evidence="12">NIVA-4/92</strain>
    </source>
</reference>
<evidence type="ECO:0000256" key="1">
    <source>
        <dbReference type="ARBA" id="ARBA00001668"/>
    </source>
</evidence>
<dbReference type="InterPro" id="IPR035937">
    <property type="entry name" value="FPG_N"/>
</dbReference>